<dbReference type="EMBL" id="SSTE01005050">
    <property type="protein sequence ID" value="KAA0061251.1"/>
    <property type="molecule type" value="Genomic_DNA"/>
</dbReference>
<reference evidence="3 4" key="1">
    <citation type="submission" date="2019-08" db="EMBL/GenBank/DDBJ databases">
        <title>Draft genome sequences of two oriental melons (Cucumis melo L. var makuwa).</title>
        <authorList>
            <person name="Kwon S.-Y."/>
        </authorList>
    </citation>
    <scope>NUCLEOTIDE SEQUENCE [LARGE SCALE GENOMIC DNA]</scope>
    <source>
        <strain evidence="4">cv. Chang Bougi</strain>
        <strain evidence="3">cv. SW 3</strain>
        <tissue evidence="1">Leaf</tissue>
    </source>
</reference>
<gene>
    <name evidence="2" type="ORF">E5676_scaffold5463G00110</name>
    <name evidence="1" type="ORF">E6C27_scaffold455G00870</name>
</gene>
<dbReference type="EMBL" id="SSTD01011870">
    <property type="protein sequence ID" value="TYK09380.1"/>
    <property type="molecule type" value="Genomic_DNA"/>
</dbReference>
<sequence>MLSTFKEFRGDCHRHFKKYSDLEEARANPPYILVGRMEDWYYLCDHYMSRAFQKQPYNHAAGGSHFYNDSMSSLSKESQLTLDGSQPLSENEISKTVLGRRLGYSKGFGWGPKPKSCKMTSATNASTLFLQSTIEL</sequence>
<accession>A0A5A7V694</accession>
<organism evidence="1 3">
    <name type="scientific">Cucumis melo var. makuwa</name>
    <name type="common">Oriental melon</name>
    <dbReference type="NCBI Taxonomy" id="1194695"/>
    <lineage>
        <taxon>Eukaryota</taxon>
        <taxon>Viridiplantae</taxon>
        <taxon>Streptophyta</taxon>
        <taxon>Embryophyta</taxon>
        <taxon>Tracheophyta</taxon>
        <taxon>Spermatophyta</taxon>
        <taxon>Magnoliopsida</taxon>
        <taxon>eudicotyledons</taxon>
        <taxon>Gunneridae</taxon>
        <taxon>Pentapetalae</taxon>
        <taxon>rosids</taxon>
        <taxon>fabids</taxon>
        <taxon>Cucurbitales</taxon>
        <taxon>Cucurbitaceae</taxon>
        <taxon>Benincaseae</taxon>
        <taxon>Cucumis</taxon>
    </lineage>
</organism>
<dbReference type="Proteomes" id="UP000321947">
    <property type="component" value="Unassembled WGS sequence"/>
</dbReference>
<dbReference type="OrthoDB" id="1706770at2759"/>
<proteinExistence type="predicted"/>
<name>A0A5A7V694_CUCMM</name>
<evidence type="ECO:0000313" key="2">
    <source>
        <dbReference type="EMBL" id="TYK09380.1"/>
    </source>
</evidence>
<dbReference type="AlphaFoldDB" id="A0A5A7V694"/>
<evidence type="ECO:0000313" key="4">
    <source>
        <dbReference type="Proteomes" id="UP000321947"/>
    </source>
</evidence>
<protein>
    <submittedName>
        <fullName evidence="1">CACTA en-spm transposon protein</fullName>
    </submittedName>
</protein>
<dbReference type="Proteomes" id="UP000321393">
    <property type="component" value="Unassembled WGS sequence"/>
</dbReference>
<evidence type="ECO:0000313" key="1">
    <source>
        <dbReference type="EMBL" id="KAA0061251.1"/>
    </source>
</evidence>
<comment type="caution">
    <text evidence="1">The sequence shown here is derived from an EMBL/GenBank/DDBJ whole genome shotgun (WGS) entry which is preliminary data.</text>
</comment>
<evidence type="ECO:0000313" key="3">
    <source>
        <dbReference type="Proteomes" id="UP000321393"/>
    </source>
</evidence>